<gene>
    <name evidence="1" type="ORF">TASK_LOCUS4732</name>
</gene>
<keyword evidence="2" id="KW-1185">Reference proteome</keyword>
<organism evidence="3">
    <name type="scientific">Taenia asiatica</name>
    <name type="common">Asian tapeworm</name>
    <dbReference type="NCBI Taxonomy" id="60517"/>
    <lineage>
        <taxon>Eukaryota</taxon>
        <taxon>Metazoa</taxon>
        <taxon>Spiralia</taxon>
        <taxon>Lophotrochozoa</taxon>
        <taxon>Platyhelminthes</taxon>
        <taxon>Cestoda</taxon>
        <taxon>Eucestoda</taxon>
        <taxon>Cyclophyllidea</taxon>
        <taxon>Taeniidae</taxon>
        <taxon>Taenia</taxon>
    </lineage>
</organism>
<protein>
    <submittedName>
        <fullName evidence="1 3">Uncharacterized protein</fullName>
    </submittedName>
</protein>
<evidence type="ECO:0000313" key="1">
    <source>
        <dbReference type="EMBL" id="VDK33902.1"/>
    </source>
</evidence>
<reference evidence="1 2" key="2">
    <citation type="submission" date="2018-11" db="EMBL/GenBank/DDBJ databases">
        <authorList>
            <consortium name="Pathogen Informatics"/>
        </authorList>
    </citation>
    <scope>NUCLEOTIDE SEQUENCE [LARGE SCALE GENOMIC DNA]</scope>
</reference>
<dbReference type="WBParaSite" id="TASK_0000473101-mRNA-1">
    <property type="protein sequence ID" value="TASK_0000473101-mRNA-1"/>
    <property type="gene ID" value="TASK_0000473101"/>
</dbReference>
<dbReference type="EMBL" id="UYRS01018367">
    <property type="protein sequence ID" value="VDK33902.1"/>
    <property type="molecule type" value="Genomic_DNA"/>
</dbReference>
<dbReference type="OrthoDB" id="10439830at2759"/>
<dbReference type="Proteomes" id="UP000282613">
    <property type="component" value="Unassembled WGS sequence"/>
</dbReference>
<name>A0A0R3W426_TAEAS</name>
<evidence type="ECO:0000313" key="2">
    <source>
        <dbReference type="Proteomes" id="UP000282613"/>
    </source>
</evidence>
<accession>A0A0R3W426</accession>
<reference evidence="3" key="1">
    <citation type="submission" date="2017-02" db="UniProtKB">
        <authorList>
            <consortium name="WormBaseParasite"/>
        </authorList>
    </citation>
    <scope>IDENTIFICATION</scope>
</reference>
<proteinExistence type="predicted"/>
<dbReference type="AlphaFoldDB" id="A0A0R3W426"/>
<sequence>MDADLVTVESSDSTNIPKKAVLTAHANKPCRDDLERIKQALVNHTKTLRREANRVASASEPSSGSFDVERQMDQFEMRLDKLDLQLETHLGRIKQLRTKTSAEFVTMN</sequence>
<evidence type="ECO:0000313" key="3">
    <source>
        <dbReference type="WBParaSite" id="TASK_0000473101-mRNA-1"/>
    </source>
</evidence>